<dbReference type="Proteomes" id="UP000800094">
    <property type="component" value="Unassembled WGS sequence"/>
</dbReference>
<dbReference type="OrthoDB" id="4460827at2759"/>
<gene>
    <name evidence="1" type="ORF">BU26DRAFT_568764</name>
</gene>
<organism evidence="1 2">
    <name type="scientific">Trematosphaeria pertusa</name>
    <dbReference type="NCBI Taxonomy" id="390896"/>
    <lineage>
        <taxon>Eukaryota</taxon>
        <taxon>Fungi</taxon>
        <taxon>Dikarya</taxon>
        <taxon>Ascomycota</taxon>
        <taxon>Pezizomycotina</taxon>
        <taxon>Dothideomycetes</taxon>
        <taxon>Pleosporomycetidae</taxon>
        <taxon>Pleosporales</taxon>
        <taxon>Massarineae</taxon>
        <taxon>Trematosphaeriaceae</taxon>
        <taxon>Trematosphaeria</taxon>
    </lineage>
</organism>
<evidence type="ECO:0000313" key="2">
    <source>
        <dbReference type="Proteomes" id="UP000800094"/>
    </source>
</evidence>
<protein>
    <submittedName>
        <fullName evidence="1">Uncharacterized protein</fullName>
    </submittedName>
</protein>
<accession>A0A6A6I2R6</accession>
<sequence length="73" mass="8801">MVLNVIEPAHSRYIPLAELLEDFLKEKFGKDYPDYDYNIEHVCDRWTFEAPEKVDEEEILRLIDEIESKQKKD</sequence>
<dbReference type="AlphaFoldDB" id="A0A6A6I2R6"/>
<proteinExistence type="predicted"/>
<dbReference type="GeneID" id="54587132"/>
<dbReference type="EMBL" id="ML987202">
    <property type="protein sequence ID" value="KAF2244764.1"/>
    <property type="molecule type" value="Genomic_DNA"/>
</dbReference>
<dbReference type="RefSeq" id="XP_033679768.1">
    <property type="nucleotide sequence ID" value="XM_033833802.1"/>
</dbReference>
<reference evidence="1" key="1">
    <citation type="journal article" date="2020" name="Stud. Mycol.">
        <title>101 Dothideomycetes genomes: a test case for predicting lifestyles and emergence of pathogens.</title>
        <authorList>
            <person name="Haridas S."/>
            <person name="Albert R."/>
            <person name="Binder M."/>
            <person name="Bloem J."/>
            <person name="Labutti K."/>
            <person name="Salamov A."/>
            <person name="Andreopoulos B."/>
            <person name="Baker S."/>
            <person name="Barry K."/>
            <person name="Bills G."/>
            <person name="Bluhm B."/>
            <person name="Cannon C."/>
            <person name="Castanera R."/>
            <person name="Culley D."/>
            <person name="Daum C."/>
            <person name="Ezra D."/>
            <person name="Gonzalez J."/>
            <person name="Henrissat B."/>
            <person name="Kuo A."/>
            <person name="Liang C."/>
            <person name="Lipzen A."/>
            <person name="Lutzoni F."/>
            <person name="Magnuson J."/>
            <person name="Mondo S."/>
            <person name="Nolan M."/>
            <person name="Ohm R."/>
            <person name="Pangilinan J."/>
            <person name="Park H.-J."/>
            <person name="Ramirez L."/>
            <person name="Alfaro M."/>
            <person name="Sun H."/>
            <person name="Tritt A."/>
            <person name="Yoshinaga Y."/>
            <person name="Zwiers L.-H."/>
            <person name="Turgeon B."/>
            <person name="Goodwin S."/>
            <person name="Spatafora J."/>
            <person name="Crous P."/>
            <person name="Grigoriev I."/>
        </authorList>
    </citation>
    <scope>NUCLEOTIDE SEQUENCE</scope>
    <source>
        <strain evidence="1">CBS 122368</strain>
    </source>
</reference>
<name>A0A6A6I2R6_9PLEO</name>
<evidence type="ECO:0000313" key="1">
    <source>
        <dbReference type="EMBL" id="KAF2244764.1"/>
    </source>
</evidence>
<keyword evidence="2" id="KW-1185">Reference proteome</keyword>